<feature type="active site" description="Proton donor/acceptor" evidence="7">
    <location>
        <position position="424"/>
    </location>
</feature>
<reference evidence="10 11" key="1">
    <citation type="submission" date="2020-08" db="EMBL/GenBank/DDBJ databases">
        <title>Functional genomics of gut bacteria from endangered species of beetles.</title>
        <authorList>
            <person name="Carlos-Shanley C."/>
        </authorList>
    </citation>
    <scope>NUCLEOTIDE SEQUENCE [LARGE SCALE GENOMIC DNA]</scope>
    <source>
        <strain evidence="10 11">S00202</strain>
    </source>
</reference>
<dbReference type="Pfam" id="PF01471">
    <property type="entry name" value="PG_binding_1"/>
    <property type="match status" value="1"/>
</dbReference>
<protein>
    <submittedName>
        <fullName evidence="10">Murein L,D-transpeptidase YcbB/YkuD</fullName>
    </submittedName>
</protein>
<dbReference type="EMBL" id="JACHLL010000005">
    <property type="protein sequence ID" value="MBB6342773.1"/>
    <property type="molecule type" value="Genomic_DNA"/>
</dbReference>
<dbReference type="InterPro" id="IPR002477">
    <property type="entry name" value="Peptidoglycan-bd-like"/>
</dbReference>
<feature type="chain" id="PRO_5030712354" evidence="8">
    <location>
        <begin position="21"/>
        <end position="522"/>
    </location>
</feature>
<name>A0A7X0BUJ3_9PSED</name>
<evidence type="ECO:0000256" key="3">
    <source>
        <dbReference type="ARBA" id="ARBA00022679"/>
    </source>
</evidence>
<dbReference type="PANTHER" id="PTHR41533">
    <property type="entry name" value="L,D-TRANSPEPTIDASE HI_1667-RELATED"/>
    <property type="match status" value="1"/>
</dbReference>
<dbReference type="AlphaFoldDB" id="A0A7X0BUJ3"/>
<organism evidence="10 11">
    <name type="scientific">Pseudomonas fluvialis</name>
    <dbReference type="NCBI Taxonomy" id="1793966"/>
    <lineage>
        <taxon>Bacteria</taxon>
        <taxon>Pseudomonadati</taxon>
        <taxon>Pseudomonadota</taxon>
        <taxon>Gammaproteobacteria</taxon>
        <taxon>Pseudomonadales</taxon>
        <taxon>Pseudomonadaceae</taxon>
        <taxon>Pseudomonas</taxon>
    </lineage>
</organism>
<dbReference type="InterPro" id="IPR052905">
    <property type="entry name" value="LD-transpeptidase_YkuD-like"/>
</dbReference>
<evidence type="ECO:0000256" key="6">
    <source>
        <dbReference type="ARBA" id="ARBA00023316"/>
    </source>
</evidence>
<evidence type="ECO:0000256" key="5">
    <source>
        <dbReference type="ARBA" id="ARBA00022984"/>
    </source>
</evidence>
<comment type="pathway">
    <text evidence="1 7">Cell wall biogenesis; peptidoglycan biosynthesis.</text>
</comment>
<dbReference type="CDD" id="cd16913">
    <property type="entry name" value="YkuD_like"/>
    <property type="match status" value="1"/>
</dbReference>
<dbReference type="InterPro" id="IPR036365">
    <property type="entry name" value="PGBD-like_sf"/>
</dbReference>
<dbReference type="Gene3D" id="1.10.101.10">
    <property type="entry name" value="PGBD-like superfamily/PGBD"/>
    <property type="match status" value="1"/>
</dbReference>
<evidence type="ECO:0000256" key="8">
    <source>
        <dbReference type="SAM" id="SignalP"/>
    </source>
</evidence>
<dbReference type="PANTHER" id="PTHR41533:SF2">
    <property type="entry name" value="BLR7131 PROTEIN"/>
    <property type="match status" value="1"/>
</dbReference>
<dbReference type="SUPFAM" id="SSF141523">
    <property type="entry name" value="L,D-transpeptidase catalytic domain-like"/>
    <property type="match status" value="1"/>
</dbReference>
<evidence type="ECO:0000256" key="1">
    <source>
        <dbReference type="ARBA" id="ARBA00004752"/>
    </source>
</evidence>
<dbReference type="Pfam" id="PF20142">
    <property type="entry name" value="Scaffold"/>
    <property type="match status" value="1"/>
</dbReference>
<evidence type="ECO:0000313" key="10">
    <source>
        <dbReference type="EMBL" id="MBB6342773.1"/>
    </source>
</evidence>
<keyword evidence="4 7" id="KW-0133">Cell shape</keyword>
<dbReference type="SUPFAM" id="SSF47090">
    <property type="entry name" value="PGBD-like"/>
    <property type="match status" value="1"/>
</dbReference>
<dbReference type="PROSITE" id="PS52029">
    <property type="entry name" value="LD_TPASE"/>
    <property type="match status" value="1"/>
</dbReference>
<dbReference type="Proteomes" id="UP000557193">
    <property type="component" value="Unassembled WGS sequence"/>
</dbReference>
<dbReference type="GO" id="GO:0008360">
    <property type="term" value="P:regulation of cell shape"/>
    <property type="evidence" value="ECO:0007669"/>
    <property type="project" value="UniProtKB-UniRule"/>
</dbReference>
<comment type="similarity">
    <text evidence="2">Belongs to the YkuD family.</text>
</comment>
<evidence type="ECO:0000256" key="2">
    <source>
        <dbReference type="ARBA" id="ARBA00005992"/>
    </source>
</evidence>
<feature type="signal peptide" evidence="8">
    <location>
        <begin position="1"/>
        <end position="20"/>
    </location>
</feature>
<keyword evidence="3" id="KW-0808">Transferase</keyword>
<feature type="active site" description="Nucleophile" evidence="7">
    <location>
        <position position="443"/>
    </location>
</feature>
<dbReference type="InterPro" id="IPR038063">
    <property type="entry name" value="Transpep_catalytic_dom"/>
</dbReference>
<keyword evidence="5 7" id="KW-0573">Peptidoglycan synthesis</keyword>
<proteinExistence type="inferred from homology"/>
<evidence type="ECO:0000256" key="4">
    <source>
        <dbReference type="ARBA" id="ARBA00022960"/>
    </source>
</evidence>
<sequence length="522" mass="58291">MYKKWASYLSIGLLALPLVARSESSTGSASDVDNNLPSQLSTVCATLPTSLDTSAQSLLAQFYRQLGEPTLWHDETRLQTLREQLQQLADDGLDPGDYPLPTQGEPVCRELLTSHSFLRALQHLHFGRLPPAQREPLWRPADQPGIDPQLALLSIAPFAVDDPANAFDLARPALPAYQSLRQAYAKLRLADLPSWQPIAAGPLLKPERSDPRVPQLYQRLHEAGYLQALPDPVGERYDSTLLAAVERFQNEHGLQADGIIGPATLSALNVSPLQRRSQLRVNLERLRWLHRDMPSDGLLVNIAAAELRLYKAGELVWQTRTQVGRPERRSPQLLSQVSRITLNPTWSVPPTILREDKLPEIRRDIGFLAKHDMRVLDRDGNSLDPEQIDWDNPGNIQLRQDAGPNNPLGRMALRFANPYSVYMHDTPSQALFAKAPRAFSSGCVRVEAISELATLLLAPDELPQVETLLASGKTRDYRLRQPVPLLMAYWTVEVDAQGQPRFLPDIYQRDDALAVALDRAAP</sequence>
<keyword evidence="8" id="KW-0732">Signal</keyword>
<dbReference type="Gene3D" id="2.40.440.10">
    <property type="entry name" value="L,D-transpeptidase catalytic domain-like"/>
    <property type="match status" value="1"/>
</dbReference>
<dbReference type="UniPathway" id="UPA00219"/>
<dbReference type="InterPro" id="IPR045380">
    <property type="entry name" value="LD_TPept_scaffold_dom"/>
</dbReference>
<keyword evidence="11" id="KW-1185">Reference proteome</keyword>
<evidence type="ECO:0000259" key="9">
    <source>
        <dbReference type="PROSITE" id="PS52029"/>
    </source>
</evidence>
<dbReference type="GO" id="GO:0071555">
    <property type="term" value="P:cell wall organization"/>
    <property type="evidence" value="ECO:0007669"/>
    <property type="project" value="UniProtKB-UniRule"/>
</dbReference>
<dbReference type="RefSeq" id="WP_184684522.1">
    <property type="nucleotide sequence ID" value="NZ_JACHLL010000005.1"/>
</dbReference>
<dbReference type="Pfam" id="PF03734">
    <property type="entry name" value="YkuD"/>
    <property type="match status" value="1"/>
</dbReference>
<dbReference type="GO" id="GO:0009252">
    <property type="term" value="P:peptidoglycan biosynthetic process"/>
    <property type="evidence" value="ECO:0007669"/>
    <property type="project" value="UniProtKB-UniPathway"/>
</dbReference>
<dbReference type="GO" id="GO:0016740">
    <property type="term" value="F:transferase activity"/>
    <property type="evidence" value="ECO:0007669"/>
    <property type="project" value="UniProtKB-KW"/>
</dbReference>
<dbReference type="InterPro" id="IPR036366">
    <property type="entry name" value="PGBDSf"/>
</dbReference>
<feature type="domain" description="L,D-TPase catalytic" evidence="9">
    <location>
        <begin position="296"/>
        <end position="468"/>
    </location>
</feature>
<accession>A0A7X0BUJ3</accession>
<keyword evidence="6 7" id="KW-0961">Cell wall biogenesis/degradation</keyword>
<gene>
    <name evidence="10" type="ORF">HNP49_002955</name>
</gene>
<dbReference type="InterPro" id="IPR005490">
    <property type="entry name" value="LD_TPept_cat_dom"/>
</dbReference>
<evidence type="ECO:0000256" key="7">
    <source>
        <dbReference type="PROSITE-ProRule" id="PRU01373"/>
    </source>
</evidence>
<evidence type="ECO:0000313" key="11">
    <source>
        <dbReference type="Proteomes" id="UP000557193"/>
    </source>
</evidence>
<dbReference type="GO" id="GO:0004180">
    <property type="term" value="F:carboxypeptidase activity"/>
    <property type="evidence" value="ECO:0007669"/>
    <property type="project" value="UniProtKB-ARBA"/>
</dbReference>
<comment type="caution">
    <text evidence="10">The sequence shown here is derived from an EMBL/GenBank/DDBJ whole genome shotgun (WGS) entry which is preliminary data.</text>
</comment>